<gene>
    <name evidence="1" type="ORF">JCM31447_16580</name>
</gene>
<sequence>MSNAFFQESSQGTWKVTILNSTKERYTINANPDNYYLNVEMKGLRFKIIGQEIK</sequence>
<dbReference type="EMBL" id="AP019368">
    <property type="protein sequence ID" value="BBH53215.1"/>
    <property type="molecule type" value="Genomic_DNA"/>
</dbReference>
<name>A0A4P2VUN6_FLUSA</name>
<dbReference type="KEGG" id="sbf:JCM31447_16580"/>
<organism evidence="1 2">
    <name type="scientific">Fluviispira sanaruensis</name>
    <dbReference type="NCBI Taxonomy" id="2493639"/>
    <lineage>
        <taxon>Bacteria</taxon>
        <taxon>Pseudomonadati</taxon>
        <taxon>Bdellovibrionota</taxon>
        <taxon>Oligoflexia</taxon>
        <taxon>Silvanigrellales</taxon>
        <taxon>Silvanigrellaceae</taxon>
        <taxon>Fluviispira</taxon>
    </lineage>
</organism>
<dbReference type="AlphaFoldDB" id="A0A4P2VUN6"/>
<keyword evidence="2" id="KW-1185">Reference proteome</keyword>
<evidence type="ECO:0000313" key="2">
    <source>
        <dbReference type="Proteomes" id="UP000291236"/>
    </source>
</evidence>
<reference evidence="1 2" key="1">
    <citation type="submission" date="2018-12" db="EMBL/GenBank/DDBJ databases">
        <title>Rubrispira sanarue gen. nov., sp., nov., a member of the order Silvanigrellales, isolated from a brackish lake in Hamamatsu Japan.</title>
        <authorList>
            <person name="Maejima Y."/>
            <person name="Iino T."/>
            <person name="Muraguchi Y."/>
            <person name="Fukuda K."/>
            <person name="Nojiri H."/>
            <person name="Ohkuma M."/>
            <person name="Moriuchi R."/>
            <person name="Dohra H."/>
            <person name="Kimbara K."/>
            <person name="Shintani M."/>
        </authorList>
    </citation>
    <scope>NUCLEOTIDE SEQUENCE [LARGE SCALE GENOMIC DNA]</scope>
    <source>
        <strain evidence="1 2">RF1110005</strain>
    </source>
</reference>
<proteinExistence type="predicted"/>
<accession>A0A4P2VUN6</accession>
<dbReference type="Proteomes" id="UP000291236">
    <property type="component" value="Chromosome"/>
</dbReference>
<evidence type="ECO:0000313" key="1">
    <source>
        <dbReference type="EMBL" id="BBH53215.1"/>
    </source>
</evidence>
<protein>
    <submittedName>
        <fullName evidence="1">Uncharacterized protein</fullName>
    </submittedName>
</protein>